<evidence type="ECO:0000313" key="8">
    <source>
        <dbReference type="EMBL" id="VVB16420.1"/>
    </source>
</evidence>
<evidence type="ECO:0000256" key="4">
    <source>
        <dbReference type="ARBA" id="ARBA00022468"/>
    </source>
</evidence>
<dbReference type="Proteomes" id="UP000489600">
    <property type="component" value="Unassembled WGS sequence"/>
</dbReference>
<evidence type="ECO:0000256" key="6">
    <source>
        <dbReference type="SAM" id="MobiDB-lite"/>
    </source>
</evidence>
<dbReference type="InterPro" id="IPR045700">
    <property type="entry name" value="Rab3GAP1"/>
</dbReference>
<sequence length="329" mass="36913">MASTSRLEEDDDGKKRNTTRSTREQLNPLKQICRGNVTGELSNSIAEDTSNRLRFERITEHTNSVNQSPTDAIRRGSAGPVGTMMLLKSRQRLHAPFTQGPPLMTEDMHEERLQAVEAFGDSLGKIEAYSFVNLSSIHHLLLVSILFPDLTKVIADMSAFEAANPDAVFEDFIRWHSPGPITEGLKDKWPPRGHLSQWMSDQGNLWRKSWNDAPALPADDQKPLLDPNREGEKILHYLETVWPHQLLEQMVCTAFIGSADTLNQTNFGDMKQMTSKLEQLYLIIKSTLGALQLCKMVMEEYGRHNDPHASSQCICNGKVTALATELISS</sequence>
<name>A0A565CRS3_9BRAS</name>
<comment type="caution">
    <text evidence="8">The sequence shown here is derived from an EMBL/GenBank/DDBJ whole genome shotgun (WGS) entry which is preliminary data.</text>
</comment>
<comment type="subcellular location">
    <subcellularLocation>
        <location evidence="1">Cytoplasm</location>
    </subcellularLocation>
</comment>
<evidence type="ECO:0000313" key="9">
    <source>
        <dbReference type="Proteomes" id="UP000489600"/>
    </source>
</evidence>
<feature type="region of interest" description="Disordered" evidence="6">
    <location>
        <begin position="1"/>
        <end position="35"/>
    </location>
</feature>
<dbReference type="PANTHER" id="PTHR21422:SF9">
    <property type="entry name" value="RAB3 GTPASE-ACTIVATING PROTEIN CATALYTIC SUBUNIT"/>
    <property type="match status" value="1"/>
</dbReference>
<evidence type="ECO:0000256" key="2">
    <source>
        <dbReference type="ARBA" id="ARBA00008856"/>
    </source>
</evidence>
<feature type="domain" description="Rab3GAP catalytic subunit conserved" evidence="7">
    <location>
        <begin position="72"/>
        <end position="239"/>
    </location>
</feature>
<protein>
    <recommendedName>
        <fullName evidence="3">Rab3 GTPase-activating protein catalytic subunit</fullName>
    </recommendedName>
</protein>
<gene>
    <name evidence="8" type="ORF">ANE_LOCUS26864</name>
</gene>
<dbReference type="GO" id="GO:0005096">
    <property type="term" value="F:GTPase activator activity"/>
    <property type="evidence" value="ECO:0007669"/>
    <property type="project" value="UniProtKB-KW"/>
</dbReference>
<proteinExistence type="inferred from homology"/>
<keyword evidence="4" id="KW-0343">GTPase activation</keyword>
<keyword evidence="5" id="KW-0963">Cytoplasm</keyword>
<evidence type="ECO:0000256" key="5">
    <source>
        <dbReference type="ARBA" id="ARBA00022490"/>
    </source>
</evidence>
<reference evidence="8" key="1">
    <citation type="submission" date="2019-07" db="EMBL/GenBank/DDBJ databases">
        <authorList>
            <person name="Dittberner H."/>
        </authorList>
    </citation>
    <scope>NUCLEOTIDE SEQUENCE [LARGE SCALE GENOMIC DNA]</scope>
</reference>
<comment type="similarity">
    <text evidence="2">Belongs to the Rab3-GAP catalytic subunit family.</text>
</comment>
<evidence type="ECO:0000256" key="3">
    <source>
        <dbReference type="ARBA" id="ARBA00015817"/>
    </source>
</evidence>
<accession>A0A565CRS3</accession>
<keyword evidence="9" id="KW-1185">Reference proteome</keyword>
<dbReference type="EMBL" id="CABITT030000008">
    <property type="protein sequence ID" value="VVB16420.1"/>
    <property type="molecule type" value="Genomic_DNA"/>
</dbReference>
<dbReference type="AlphaFoldDB" id="A0A565CRS3"/>
<dbReference type="OrthoDB" id="17346at2759"/>
<dbReference type="InterPro" id="IPR026147">
    <property type="entry name" value="Rab3GAP1_conserved"/>
</dbReference>
<organism evidence="8 9">
    <name type="scientific">Arabis nemorensis</name>
    <dbReference type="NCBI Taxonomy" id="586526"/>
    <lineage>
        <taxon>Eukaryota</taxon>
        <taxon>Viridiplantae</taxon>
        <taxon>Streptophyta</taxon>
        <taxon>Embryophyta</taxon>
        <taxon>Tracheophyta</taxon>
        <taxon>Spermatophyta</taxon>
        <taxon>Magnoliopsida</taxon>
        <taxon>eudicotyledons</taxon>
        <taxon>Gunneridae</taxon>
        <taxon>Pentapetalae</taxon>
        <taxon>rosids</taxon>
        <taxon>malvids</taxon>
        <taxon>Brassicales</taxon>
        <taxon>Brassicaceae</taxon>
        <taxon>Arabideae</taxon>
        <taxon>Arabis</taxon>
    </lineage>
</organism>
<dbReference type="PANTHER" id="PTHR21422">
    <property type="entry name" value="RAB3 GTPASE-ACTIVATING PROTEIN CATALYTIC SUBUNIT"/>
    <property type="match status" value="1"/>
</dbReference>
<evidence type="ECO:0000256" key="1">
    <source>
        <dbReference type="ARBA" id="ARBA00004496"/>
    </source>
</evidence>
<dbReference type="Pfam" id="PF13890">
    <property type="entry name" value="Rab3-GTPase_cat"/>
    <property type="match status" value="1"/>
</dbReference>
<dbReference type="GO" id="GO:0005737">
    <property type="term" value="C:cytoplasm"/>
    <property type="evidence" value="ECO:0007669"/>
    <property type="project" value="UniProtKB-SubCell"/>
</dbReference>
<evidence type="ECO:0000259" key="7">
    <source>
        <dbReference type="Pfam" id="PF13890"/>
    </source>
</evidence>